<dbReference type="PANTHER" id="PTHR30483:SF6">
    <property type="entry name" value="PERIPLASMIC BINDING PROTEIN OF ABC TRANSPORTER FOR NATURAL AMINO ACIDS"/>
    <property type="match status" value="1"/>
</dbReference>
<dbReference type="EMBL" id="JACIEW010000005">
    <property type="protein sequence ID" value="MBB4052739.1"/>
    <property type="molecule type" value="Genomic_DNA"/>
</dbReference>
<proteinExistence type="inferred from homology"/>
<feature type="domain" description="Leucine-binding protein" evidence="5">
    <location>
        <begin position="26"/>
        <end position="366"/>
    </location>
</feature>
<keyword evidence="7" id="KW-1185">Reference proteome</keyword>
<evidence type="ECO:0000256" key="1">
    <source>
        <dbReference type="ARBA" id="ARBA00010062"/>
    </source>
</evidence>
<evidence type="ECO:0000256" key="3">
    <source>
        <dbReference type="ARBA" id="ARBA00022970"/>
    </source>
</evidence>
<evidence type="ECO:0000313" key="6">
    <source>
        <dbReference type="EMBL" id="MBB4052739.1"/>
    </source>
</evidence>
<comment type="similarity">
    <text evidence="1">Belongs to the leucine-binding protein family.</text>
</comment>
<keyword evidence="3" id="KW-0029">Amino-acid transport</keyword>
<dbReference type="InterPro" id="IPR028081">
    <property type="entry name" value="Leu-bd"/>
</dbReference>
<dbReference type="Gene3D" id="3.40.50.2300">
    <property type="match status" value="2"/>
</dbReference>
<evidence type="ECO:0000259" key="5">
    <source>
        <dbReference type="Pfam" id="PF13458"/>
    </source>
</evidence>
<dbReference type="CDD" id="cd06328">
    <property type="entry name" value="PBP1_SBP-like"/>
    <property type="match status" value="1"/>
</dbReference>
<organism evidence="6 7">
    <name type="scientific">Devosia subaequoris</name>
    <dbReference type="NCBI Taxonomy" id="395930"/>
    <lineage>
        <taxon>Bacteria</taxon>
        <taxon>Pseudomonadati</taxon>
        <taxon>Pseudomonadota</taxon>
        <taxon>Alphaproteobacteria</taxon>
        <taxon>Hyphomicrobiales</taxon>
        <taxon>Devosiaceae</taxon>
        <taxon>Devosia</taxon>
    </lineage>
</organism>
<evidence type="ECO:0000256" key="4">
    <source>
        <dbReference type="SAM" id="SignalP"/>
    </source>
</evidence>
<dbReference type="GO" id="GO:0006865">
    <property type="term" value="P:amino acid transport"/>
    <property type="evidence" value="ECO:0007669"/>
    <property type="project" value="UniProtKB-KW"/>
</dbReference>
<dbReference type="InterPro" id="IPR051010">
    <property type="entry name" value="BCAA_transport"/>
</dbReference>
<evidence type="ECO:0000313" key="7">
    <source>
        <dbReference type="Proteomes" id="UP000547011"/>
    </source>
</evidence>
<keyword evidence="3" id="KW-0813">Transport</keyword>
<reference evidence="6 7" key="1">
    <citation type="submission" date="2020-08" db="EMBL/GenBank/DDBJ databases">
        <title>Genomic Encyclopedia of Type Strains, Phase IV (KMG-IV): sequencing the most valuable type-strain genomes for metagenomic binning, comparative biology and taxonomic classification.</title>
        <authorList>
            <person name="Goeker M."/>
        </authorList>
    </citation>
    <scope>NUCLEOTIDE SEQUENCE [LARGE SCALE GENOMIC DNA]</scope>
    <source>
        <strain evidence="6 7">DSM 23447</strain>
    </source>
</reference>
<comment type="caution">
    <text evidence="6">The sequence shown here is derived from an EMBL/GenBank/DDBJ whole genome shotgun (WGS) entry which is preliminary data.</text>
</comment>
<dbReference type="SUPFAM" id="SSF53822">
    <property type="entry name" value="Periplasmic binding protein-like I"/>
    <property type="match status" value="1"/>
</dbReference>
<evidence type="ECO:0000256" key="2">
    <source>
        <dbReference type="ARBA" id="ARBA00022729"/>
    </source>
</evidence>
<name>A0A7W6NCG1_9HYPH</name>
<dbReference type="InterPro" id="IPR028082">
    <property type="entry name" value="Peripla_BP_I"/>
</dbReference>
<feature type="signal peptide" evidence="4">
    <location>
        <begin position="1"/>
        <end position="21"/>
    </location>
</feature>
<sequence length="395" mass="42759">MMKTLLAALAISTALSGAALAQDAARIALLHGLSGSPLEAYSKQTHTGFEMGLEYATNGTMEVKGKPIELIIKDTQFKPDIARALLAEAYGDDDALIAVGDTSSGVALSMLPVAEEYERILLVEPAVADGLTGPDSNRYVFKTSRNSSMDMQAQALALAPDENLYVATLAQDYAFGRDGVAAFKSALEGTGANLVAEEYVPQQTTDFTATIERLFNALKDQPGRKVIMIYVAGIDAMTPLASADPGRFEIELSTGGNILPALAAYKQVPGMEGAIYYYYEAPDNEVNDWLVEEHMARYGTPPDFFTAGGMASAMAIVKALETAPDWETETLIETMEGMSFETPKGTMTFRPEDHQALQAMYHFKIKVEDGVDWAIPELVRVIEPDEMDIPIGRNN</sequence>
<accession>A0A7W6NCG1</accession>
<dbReference type="Pfam" id="PF13458">
    <property type="entry name" value="Peripla_BP_6"/>
    <property type="match status" value="1"/>
</dbReference>
<dbReference type="Proteomes" id="UP000547011">
    <property type="component" value="Unassembled WGS sequence"/>
</dbReference>
<dbReference type="PANTHER" id="PTHR30483">
    <property type="entry name" value="LEUCINE-SPECIFIC-BINDING PROTEIN"/>
    <property type="match status" value="1"/>
</dbReference>
<feature type="chain" id="PRO_5030986780" evidence="4">
    <location>
        <begin position="22"/>
        <end position="395"/>
    </location>
</feature>
<gene>
    <name evidence="6" type="ORF">GGR20_002387</name>
</gene>
<dbReference type="AlphaFoldDB" id="A0A7W6NCG1"/>
<protein>
    <submittedName>
        <fullName evidence="6">Branched-chain amino acid transport system substrate-binding protein</fullName>
    </submittedName>
</protein>
<keyword evidence="2 4" id="KW-0732">Signal</keyword>